<evidence type="ECO:0000313" key="3">
    <source>
        <dbReference type="Proteomes" id="UP000076066"/>
    </source>
</evidence>
<gene>
    <name evidence="2" type="ORF">AY555_09525</name>
</gene>
<keyword evidence="3" id="KW-1185">Reference proteome</keyword>
<reference evidence="2 3" key="1">
    <citation type="submission" date="2016-02" db="EMBL/GenBank/DDBJ databases">
        <title>Complete Genome of H5569, the type strain of the newly described species Haematospirillium jordaniae.</title>
        <authorList>
            <person name="Nicholson A.C."/>
            <person name="Humrighouse B.W."/>
            <person name="Loparov V."/>
            <person name="McQuiston J.R."/>
        </authorList>
    </citation>
    <scope>NUCLEOTIDE SEQUENCE [LARGE SCALE GENOMIC DNA]</scope>
    <source>
        <strain evidence="2 3">H5569</strain>
    </source>
</reference>
<protein>
    <recommendedName>
        <fullName evidence="1">Pilus formation protein N-terminal domain-containing protein</fullName>
    </recommendedName>
</protein>
<proteinExistence type="predicted"/>
<dbReference type="InterPro" id="IPR032789">
    <property type="entry name" value="T2SS-T3SS_pil_N"/>
</dbReference>
<sequence length="123" mass="13729">MCILRFIVIFISIFLWFFSGPAMAQAFRMPWEDEKAKAPVINPDKIHDVKVVRDSLEIIRLPAGGKIIISSAPEVANLYLRDPDMLFIVGRLRGSTSVVVADEALAPVWSGSVIVTDIEEEEE</sequence>
<dbReference type="EMBL" id="CP014525">
    <property type="protein sequence ID" value="AMW35380.1"/>
    <property type="molecule type" value="Genomic_DNA"/>
</dbReference>
<dbReference type="AlphaFoldDB" id="A0A143DFR5"/>
<dbReference type="Proteomes" id="UP000076066">
    <property type="component" value="Chromosome"/>
</dbReference>
<feature type="domain" description="Pilus formation protein N-terminal" evidence="1">
    <location>
        <begin position="49"/>
        <end position="116"/>
    </location>
</feature>
<evidence type="ECO:0000313" key="2">
    <source>
        <dbReference type="EMBL" id="AMW35380.1"/>
    </source>
</evidence>
<organism evidence="2 3">
    <name type="scientific">Haematospirillum jordaniae</name>
    <dbReference type="NCBI Taxonomy" id="1549855"/>
    <lineage>
        <taxon>Bacteria</taxon>
        <taxon>Pseudomonadati</taxon>
        <taxon>Pseudomonadota</taxon>
        <taxon>Alphaproteobacteria</taxon>
        <taxon>Rhodospirillales</taxon>
        <taxon>Novispirillaceae</taxon>
        <taxon>Haematospirillum</taxon>
    </lineage>
</organism>
<dbReference type="KEGG" id="hjo:AY555_09525"/>
<dbReference type="Pfam" id="PF13629">
    <property type="entry name" value="T2SS-T3SS_pil_N"/>
    <property type="match status" value="1"/>
</dbReference>
<name>A0A143DFR5_9PROT</name>
<evidence type="ECO:0000259" key="1">
    <source>
        <dbReference type="Pfam" id="PF13629"/>
    </source>
</evidence>
<accession>A0A143DFR5</accession>